<proteinExistence type="predicted"/>
<gene>
    <name evidence="1" type="ORF">PsorP6_005301</name>
</gene>
<dbReference type="Proteomes" id="UP001163321">
    <property type="component" value="Chromosome 4"/>
</dbReference>
<keyword evidence="2" id="KW-1185">Reference proteome</keyword>
<sequence length="579" mass="64865">MLSSAPNGGSSGEFTIAFVNGPIRFNSEEGVLYARLFHIVDTDADGLIGGTEGAAFIRRARLMNDANREIWRLASGGKSLQQLNKDCWFVAMKLVALVQSTGKCQMQSLYSGDFLPLADFQLEQPLDNVLPEQVAPDFERSFKVSVSTPVIVGSGYSRYTQYVIFTKTNCSHFPCTTAQVKRRFSDFEWLHQRLLLHFRGTIIPPLPEKRWAGNMDATFVEERRQALEHFIVRDGFFAACFGFLCSLNRLWLSYKQNEVCSHEKLSQTLELQIVLTASTEGLIAGKELLKVASAAAAYVPTPASVSSLWSSLKDGVFLSTNMQSVEIKTDDDYARIGQYINEYEKRIREVTRCSDIVYAAQRNEGYEMSRFGTYLSALSEHEKQDREMKQLAEVAGDHFETVSNIYQDQLDKLLSMYVSIVRYQAGKVDAVKTVMHNRESAIHEVQQANASMQRNKERFAAARASSGAAASAMRAEQKIASAEDRMNQAKEQVQFIANSLKVETKRMDSGKTANLKTALLSLATLELEYHVQSRAAWEGLRSFLELSDAEVAQSQKRAQAPITYRQPGEKDFGQIVGLL</sequence>
<name>A0ACC0W624_9STRA</name>
<evidence type="ECO:0000313" key="2">
    <source>
        <dbReference type="Proteomes" id="UP001163321"/>
    </source>
</evidence>
<protein>
    <submittedName>
        <fullName evidence="1">Uncharacterized protein</fullName>
    </submittedName>
</protein>
<organism evidence="1 2">
    <name type="scientific">Peronosclerospora sorghi</name>
    <dbReference type="NCBI Taxonomy" id="230839"/>
    <lineage>
        <taxon>Eukaryota</taxon>
        <taxon>Sar</taxon>
        <taxon>Stramenopiles</taxon>
        <taxon>Oomycota</taxon>
        <taxon>Peronosporomycetes</taxon>
        <taxon>Peronosporales</taxon>
        <taxon>Peronosporaceae</taxon>
        <taxon>Peronosclerospora</taxon>
    </lineage>
</organism>
<accession>A0ACC0W624</accession>
<reference evidence="1 2" key="1">
    <citation type="journal article" date="2022" name="bioRxiv">
        <title>The genome of the oomycete Peronosclerospora sorghi, a cosmopolitan pathogen of maize and sorghum, is inflated with dispersed pseudogenes.</title>
        <authorList>
            <person name="Fletcher K."/>
            <person name="Martin F."/>
            <person name="Isakeit T."/>
            <person name="Cavanaugh K."/>
            <person name="Magill C."/>
            <person name="Michelmore R."/>
        </authorList>
    </citation>
    <scope>NUCLEOTIDE SEQUENCE [LARGE SCALE GENOMIC DNA]</scope>
    <source>
        <strain evidence="1">P6</strain>
    </source>
</reference>
<dbReference type="EMBL" id="CM047583">
    <property type="protein sequence ID" value="KAI9913558.1"/>
    <property type="molecule type" value="Genomic_DNA"/>
</dbReference>
<evidence type="ECO:0000313" key="1">
    <source>
        <dbReference type="EMBL" id="KAI9913558.1"/>
    </source>
</evidence>
<comment type="caution">
    <text evidence="1">The sequence shown here is derived from an EMBL/GenBank/DDBJ whole genome shotgun (WGS) entry which is preliminary data.</text>
</comment>